<reference evidence="2" key="1">
    <citation type="submission" date="2020-02" db="EMBL/GenBank/DDBJ databases">
        <authorList>
            <person name="Palmer J.M."/>
        </authorList>
    </citation>
    <scope>NUCLEOTIDE SEQUENCE</scope>
    <source>
        <strain evidence="2">EPUS1.4</strain>
        <tissue evidence="2">Thallus</tissue>
    </source>
</reference>
<protein>
    <submittedName>
        <fullName evidence="2">Uncharacterized protein</fullName>
    </submittedName>
</protein>
<dbReference type="Proteomes" id="UP000606974">
    <property type="component" value="Unassembled WGS sequence"/>
</dbReference>
<proteinExistence type="predicted"/>
<keyword evidence="3" id="KW-1185">Reference proteome</keyword>
<feature type="compositionally biased region" description="Basic and acidic residues" evidence="1">
    <location>
        <begin position="72"/>
        <end position="89"/>
    </location>
</feature>
<accession>A0A8H7AVJ6</accession>
<comment type="caution">
    <text evidence="2">The sequence shown here is derived from an EMBL/GenBank/DDBJ whole genome shotgun (WGS) entry which is preliminary data.</text>
</comment>
<evidence type="ECO:0000313" key="2">
    <source>
        <dbReference type="EMBL" id="KAF7514324.1"/>
    </source>
</evidence>
<evidence type="ECO:0000313" key="3">
    <source>
        <dbReference type="Proteomes" id="UP000606974"/>
    </source>
</evidence>
<gene>
    <name evidence="2" type="ORF">GJ744_000094</name>
</gene>
<sequence>MAVADESLCRPVLEKDIVHIVDKNNKMIAFIFASALQKIFPTGTVERVGETFDRWSNYQVMPKPDRRHALHRADFLPRHPGFDREEARTHTAPSHM</sequence>
<dbReference type="EMBL" id="JAACFV010000001">
    <property type="protein sequence ID" value="KAF7514324.1"/>
    <property type="molecule type" value="Genomic_DNA"/>
</dbReference>
<name>A0A8H7AVJ6_9EURO</name>
<evidence type="ECO:0000256" key="1">
    <source>
        <dbReference type="SAM" id="MobiDB-lite"/>
    </source>
</evidence>
<dbReference type="AlphaFoldDB" id="A0A8H7AVJ6"/>
<feature type="region of interest" description="Disordered" evidence="1">
    <location>
        <begin position="72"/>
        <end position="96"/>
    </location>
</feature>
<organism evidence="2 3">
    <name type="scientific">Endocarpon pusillum</name>
    <dbReference type="NCBI Taxonomy" id="364733"/>
    <lineage>
        <taxon>Eukaryota</taxon>
        <taxon>Fungi</taxon>
        <taxon>Dikarya</taxon>
        <taxon>Ascomycota</taxon>
        <taxon>Pezizomycotina</taxon>
        <taxon>Eurotiomycetes</taxon>
        <taxon>Chaetothyriomycetidae</taxon>
        <taxon>Verrucariales</taxon>
        <taxon>Verrucariaceae</taxon>
        <taxon>Endocarpon</taxon>
    </lineage>
</organism>